<keyword evidence="6" id="KW-1185">Reference proteome</keyword>
<reference evidence="4 6" key="2">
    <citation type="journal article" date="2019" name="Microb. Pathog.">
        <title>Comparison of VITEK 2, MALDI-TOF MS, 16S rRNA gene sequencing, and whole-genome sequencing for identification of Roseomonas mucosa.</title>
        <authorList>
            <person name="Rudolph W.W."/>
            <person name="Gunzer F."/>
            <person name="Trauth M."/>
            <person name="Bunk B."/>
            <person name="Bigge R."/>
            <person name="Schrottner P."/>
        </authorList>
    </citation>
    <scope>NUCLEOTIDE SEQUENCE [LARGE SCALE GENOMIC DNA]</scope>
    <source>
        <strain evidence="4 6">DSM 103800</strain>
    </source>
</reference>
<dbReference type="Pfam" id="PF00892">
    <property type="entry name" value="EamA"/>
    <property type="match status" value="2"/>
</dbReference>
<accession>A0A1L7ABG4</accession>
<dbReference type="GO" id="GO:0016020">
    <property type="term" value="C:membrane"/>
    <property type="evidence" value="ECO:0007669"/>
    <property type="project" value="InterPro"/>
</dbReference>
<protein>
    <submittedName>
        <fullName evidence="4">DMT family transporter</fullName>
    </submittedName>
</protein>
<dbReference type="Proteomes" id="UP000185494">
    <property type="component" value="Chromosome 1"/>
</dbReference>
<dbReference type="InterPro" id="IPR000620">
    <property type="entry name" value="EamA_dom"/>
</dbReference>
<evidence type="ECO:0000313" key="5">
    <source>
        <dbReference type="Proteomes" id="UP000185494"/>
    </source>
</evidence>
<sequence length="298" mass="32036">MDRHVLNGVLLAFLAYASYALSDASIKLIEGALDPFEVAFFGAVLGLAAIPFILGPGDRPVDLVVSRHRGLWLLRGVFAVVGSLSSIIAFTALPMAEAFCLIFLLPVFVTILSVLFLKEAVGWRRWSAVIVGFLGVLIVLRPGFRELTAGHLAAIIGGFSGAVTIIILRALGGKEKRISLYGAGLIGPILVSGLLMLPRFAWPSGEQWLYLAGYGLLAAGGNVLIMLASAKAPASLVAPTQYSQMLWGVGLGYAIFGDRLDGWMFLGMAVIVGSGLFTFLRETRRTTWWRRVPPVHPQ</sequence>
<dbReference type="PANTHER" id="PTHR22911:SF135">
    <property type="entry name" value="BLR4310 PROTEIN"/>
    <property type="match status" value="1"/>
</dbReference>
<feature type="transmembrane region" description="Helical" evidence="1">
    <location>
        <begin position="150"/>
        <end position="171"/>
    </location>
</feature>
<feature type="transmembrane region" description="Helical" evidence="1">
    <location>
        <begin position="236"/>
        <end position="256"/>
    </location>
</feature>
<gene>
    <name evidence="3" type="ORF">RGI145_02135</name>
    <name evidence="4" type="ORF">RQ831_04190</name>
</gene>
<dbReference type="AlphaFoldDB" id="A0A1L7ABG4"/>
<feature type="transmembrane region" description="Helical" evidence="1">
    <location>
        <begin position="70"/>
        <end position="90"/>
    </location>
</feature>
<dbReference type="EMBL" id="JAVVDO010000004">
    <property type="protein sequence ID" value="MDT8330240.1"/>
    <property type="molecule type" value="Genomic_DNA"/>
</dbReference>
<organism evidence="3 5">
    <name type="scientific">Roseomonas gilardii</name>
    <dbReference type="NCBI Taxonomy" id="257708"/>
    <lineage>
        <taxon>Bacteria</taxon>
        <taxon>Pseudomonadati</taxon>
        <taxon>Pseudomonadota</taxon>
        <taxon>Alphaproteobacteria</taxon>
        <taxon>Acetobacterales</taxon>
        <taxon>Roseomonadaceae</taxon>
        <taxon>Roseomonas</taxon>
    </lineage>
</organism>
<dbReference type="PANTHER" id="PTHR22911">
    <property type="entry name" value="ACYL-MALONYL CONDENSING ENZYME-RELATED"/>
    <property type="match status" value="1"/>
</dbReference>
<dbReference type="EMBL" id="CP015583">
    <property type="protein sequence ID" value="APT56091.1"/>
    <property type="molecule type" value="Genomic_DNA"/>
</dbReference>
<feature type="domain" description="EamA" evidence="2">
    <location>
        <begin position="7"/>
        <end position="140"/>
    </location>
</feature>
<feature type="transmembrane region" description="Helical" evidence="1">
    <location>
        <begin position="126"/>
        <end position="144"/>
    </location>
</feature>
<reference evidence="4" key="3">
    <citation type="submission" date="2023-09" db="EMBL/GenBank/DDBJ databases">
        <authorList>
            <person name="Schober I."/>
            <person name="Bunk B."/>
        </authorList>
    </citation>
    <scope>NUCLEOTIDE SEQUENCE</scope>
    <source>
        <strain evidence="4">DSM 103800</strain>
    </source>
</reference>
<dbReference type="Proteomes" id="UP001258945">
    <property type="component" value="Unassembled WGS sequence"/>
</dbReference>
<feature type="transmembrane region" description="Helical" evidence="1">
    <location>
        <begin position="208"/>
        <end position="229"/>
    </location>
</feature>
<keyword evidence="1" id="KW-0472">Membrane</keyword>
<feature type="domain" description="EamA" evidence="2">
    <location>
        <begin position="149"/>
        <end position="278"/>
    </location>
</feature>
<evidence type="ECO:0000313" key="3">
    <source>
        <dbReference type="EMBL" id="APT56091.1"/>
    </source>
</evidence>
<feature type="transmembrane region" description="Helical" evidence="1">
    <location>
        <begin position="178"/>
        <end position="202"/>
    </location>
</feature>
<dbReference type="KEGG" id="rgi:RGI145_02135"/>
<evidence type="ECO:0000256" key="1">
    <source>
        <dbReference type="SAM" id="Phobius"/>
    </source>
</evidence>
<feature type="transmembrane region" description="Helical" evidence="1">
    <location>
        <begin position="38"/>
        <end position="58"/>
    </location>
</feature>
<dbReference type="eggNOG" id="COG0697">
    <property type="taxonomic scope" value="Bacteria"/>
</dbReference>
<dbReference type="InterPro" id="IPR037185">
    <property type="entry name" value="EmrE-like"/>
</dbReference>
<feature type="transmembrane region" description="Helical" evidence="1">
    <location>
        <begin position="96"/>
        <end position="117"/>
    </location>
</feature>
<dbReference type="RefSeq" id="WP_075797046.1">
    <property type="nucleotide sequence ID" value="NZ_CP015583.1"/>
</dbReference>
<proteinExistence type="predicted"/>
<dbReference type="SUPFAM" id="SSF103481">
    <property type="entry name" value="Multidrug resistance efflux transporter EmrE"/>
    <property type="match status" value="2"/>
</dbReference>
<reference evidence="3 5" key="1">
    <citation type="submission" date="2016-05" db="EMBL/GenBank/DDBJ databases">
        <title>Complete Genome and Methylome Analysis of Psychrotrophic Bacterial Isolates from Antarctic Lake Untersee.</title>
        <authorList>
            <person name="Fomenkov A."/>
            <person name="Akimov V.N."/>
            <person name="Vasilyeva L.V."/>
            <person name="Andersen D."/>
            <person name="Vincze T."/>
            <person name="Roberts R.J."/>
        </authorList>
    </citation>
    <scope>NUCLEOTIDE SEQUENCE [LARGE SCALE GENOMIC DNA]</scope>
    <source>
        <strain evidence="3 5">U14-5</strain>
    </source>
</reference>
<name>A0A1L7ABG4_9PROT</name>
<keyword evidence="1" id="KW-0812">Transmembrane</keyword>
<feature type="transmembrane region" description="Helical" evidence="1">
    <location>
        <begin position="262"/>
        <end position="280"/>
    </location>
</feature>
<evidence type="ECO:0000313" key="6">
    <source>
        <dbReference type="Proteomes" id="UP001258945"/>
    </source>
</evidence>
<evidence type="ECO:0000259" key="2">
    <source>
        <dbReference type="Pfam" id="PF00892"/>
    </source>
</evidence>
<keyword evidence="1" id="KW-1133">Transmembrane helix</keyword>
<evidence type="ECO:0000313" key="4">
    <source>
        <dbReference type="EMBL" id="MDT8330240.1"/>
    </source>
</evidence>